<keyword evidence="2" id="KW-0963">Cytoplasm</keyword>
<dbReference type="InterPro" id="IPR042404">
    <property type="entry name" value="KATNBL1"/>
</dbReference>
<dbReference type="GO" id="GO:0005856">
    <property type="term" value="C:cytoskeleton"/>
    <property type="evidence" value="ECO:0007669"/>
    <property type="project" value="UniProtKB-SubCell"/>
</dbReference>
<evidence type="ECO:0000256" key="1">
    <source>
        <dbReference type="ARBA" id="ARBA00004245"/>
    </source>
</evidence>
<dbReference type="PANTHER" id="PTHR14682:SF1">
    <property type="entry name" value="KATNB1-LIKE PROTEIN 1"/>
    <property type="match status" value="1"/>
</dbReference>
<comment type="subcellular location">
    <subcellularLocation>
        <location evidence="1">Cytoplasm</location>
        <location evidence="1">Cytoskeleton</location>
    </subcellularLocation>
</comment>
<evidence type="ECO:0000313" key="6">
    <source>
        <dbReference type="Proteomes" id="UP000261540"/>
    </source>
</evidence>
<feature type="domain" description="Katanin p80 subunit C-terminal" evidence="4">
    <location>
        <begin position="154"/>
        <end position="303"/>
    </location>
</feature>
<dbReference type="GeneTree" id="ENSGT00390000012351"/>
<dbReference type="Ensembl" id="ENSPKIT00000040024.1">
    <property type="protein sequence ID" value="ENSPKIP00000015556.1"/>
    <property type="gene ID" value="ENSPKIG00000002234.1"/>
</dbReference>
<dbReference type="AlphaFoldDB" id="A0A3B3RD38"/>
<dbReference type="GO" id="GO:0005730">
    <property type="term" value="C:nucleolus"/>
    <property type="evidence" value="ECO:0007669"/>
    <property type="project" value="TreeGrafter"/>
</dbReference>
<protein>
    <submittedName>
        <fullName evidence="5">Katanin p80 subunit B-like 1</fullName>
    </submittedName>
</protein>
<name>A0A3B3RD38_9TELE</name>
<dbReference type="PANTHER" id="PTHR14682">
    <property type="entry name" value="KATNB1-LIKE PROTEIN 1"/>
    <property type="match status" value="1"/>
</dbReference>
<accession>A0A3B3RD38</accession>
<sequence length="316" mass="35785">MFTESGRSFPIMASGDHGVDKFEHRFHEDAQPCELKKRIRSASGKTMKEVDYFKKEEINKKRSPVGSTAQNSGKVKRVVSSKRKARQVTVCPGGRRKPSPAVGGCDMANKENELACDEDLHQGLFCRQPLNQPEVTKMDEPGSKYSDYFTELSKDHDAMTQVLFGRNLRLNVALTLWRRNAGELVAYLLRIQDTGVLVDCLPVITKSLQEEKPAISVGCCVDLLPLVKTLLTSQYEEYLVVGLHWVQSVLRRWWPELSVNGRTARDSHSDDKNIHVMKQQLRELWEHGSKLIFLPGTTGEVAKVRCFPFLSLSRIL</sequence>
<evidence type="ECO:0000259" key="4">
    <source>
        <dbReference type="Pfam" id="PF13925"/>
    </source>
</evidence>
<dbReference type="STRING" id="1676925.ENSPKIP00000015556"/>
<dbReference type="InterPro" id="IPR028021">
    <property type="entry name" value="Katanin_C-terminal"/>
</dbReference>
<organism evidence="5 6">
    <name type="scientific">Paramormyrops kingsleyae</name>
    <dbReference type="NCBI Taxonomy" id="1676925"/>
    <lineage>
        <taxon>Eukaryota</taxon>
        <taxon>Metazoa</taxon>
        <taxon>Chordata</taxon>
        <taxon>Craniata</taxon>
        <taxon>Vertebrata</taxon>
        <taxon>Euteleostomi</taxon>
        <taxon>Actinopterygii</taxon>
        <taxon>Neopterygii</taxon>
        <taxon>Teleostei</taxon>
        <taxon>Osteoglossocephala</taxon>
        <taxon>Osteoglossomorpha</taxon>
        <taxon>Osteoglossiformes</taxon>
        <taxon>Mormyridae</taxon>
        <taxon>Paramormyrops</taxon>
    </lineage>
</organism>
<reference evidence="5" key="1">
    <citation type="submission" date="2025-08" db="UniProtKB">
        <authorList>
            <consortium name="Ensembl"/>
        </authorList>
    </citation>
    <scope>IDENTIFICATION</scope>
</reference>
<dbReference type="Pfam" id="PF13925">
    <property type="entry name" value="Katanin_con80"/>
    <property type="match status" value="1"/>
</dbReference>
<proteinExistence type="predicted"/>
<evidence type="ECO:0000313" key="5">
    <source>
        <dbReference type="Ensembl" id="ENSPKIP00000015556.1"/>
    </source>
</evidence>
<keyword evidence="3" id="KW-0206">Cytoskeleton</keyword>
<evidence type="ECO:0000256" key="3">
    <source>
        <dbReference type="ARBA" id="ARBA00023212"/>
    </source>
</evidence>
<evidence type="ECO:0000256" key="2">
    <source>
        <dbReference type="ARBA" id="ARBA00022490"/>
    </source>
</evidence>
<dbReference type="Proteomes" id="UP000261540">
    <property type="component" value="Unplaced"/>
</dbReference>
<reference evidence="5" key="2">
    <citation type="submission" date="2025-09" db="UniProtKB">
        <authorList>
            <consortium name="Ensembl"/>
        </authorList>
    </citation>
    <scope>IDENTIFICATION</scope>
</reference>
<keyword evidence="6" id="KW-1185">Reference proteome</keyword>
<dbReference type="GO" id="GO:0008017">
    <property type="term" value="F:microtubule binding"/>
    <property type="evidence" value="ECO:0007669"/>
    <property type="project" value="InterPro"/>
</dbReference>